<dbReference type="PROSITE" id="PS51722">
    <property type="entry name" value="G_TR_2"/>
    <property type="match status" value="1"/>
</dbReference>
<dbReference type="PANTHER" id="PTHR43556:SF2">
    <property type="entry name" value="PEPTIDE CHAIN RELEASE FACTOR RF3"/>
    <property type="match status" value="1"/>
</dbReference>
<dbReference type="InterPro" id="IPR031157">
    <property type="entry name" value="G_TR_CS"/>
</dbReference>
<dbReference type="EMBL" id="AAOG01000002">
    <property type="protein sequence ID" value="EAR13078.1"/>
    <property type="molecule type" value="Genomic_DNA"/>
</dbReference>
<dbReference type="HOGENOM" id="CLU_002794_2_1_10"/>
<feature type="binding site" evidence="8">
    <location>
        <begin position="85"/>
        <end position="89"/>
    </location>
    <ligand>
        <name>GTP</name>
        <dbReference type="ChEBI" id="CHEBI:37565"/>
    </ligand>
</feature>
<dbReference type="Gene3D" id="3.30.70.3280">
    <property type="entry name" value="Peptide chain release factor 3, domain III"/>
    <property type="match status" value="1"/>
</dbReference>
<dbReference type="SUPFAM" id="SSF50447">
    <property type="entry name" value="Translation proteins"/>
    <property type="match status" value="1"/>
</dbReference>
<name>A4C0Y5_9FLAO</name>
<dbReference type="PROSITE" id="PS00301">
    <property type="entry name" value="G_TR_1"/>
    <property type="match status" value="1"/>
</dbReference>
<dbReference type="NCBIfam" id="NF001964">
    <property type="entry name" value="PRK00741.1"/>
    <property type="match status" value="1"/>
</dbReference>
<comment type="subcellular location">
    <subcellularLocation>
        <location evidence="1 8">Cytoplasm</location>
    </subcellularLocation>
</comment>
<feature type="binding site" evidence="8">
    <location>
        <begin position="17"/>
        <end position="24"/>
    </location>
    <ligand>
        <name>GTP</name>
        <dbReference type="ChEBI" id="CHEBI:37565"/>
    </ligand>
</feature>
<dbReference type="OrthoDB" id="9801591at2"/>
<sequence length="530" mass="60309">MNFLKEIKRRRTFGIISHPDAGKTTLTEKLLLFGGAIQEAGAVKNNKIKKGATSDFMEIERQRGISVATSVLAFIYKDKKINILDTPGHKDFAEDTFRTLTAVDSVIVVIDVAKGVEPQTEKLVEVCRMRNIPMLVFINKLDREGKDAFDLLDEVEQKLGLRVTPMSFPIGMGYDFKGIYNIWERKLNLFSGDNKTSISEGVEFSDLSNPELDLIIGVKAAQTLREEIELIEEVYPPYDQEEYLEGALQPVFFGSALNNFGVKELLEAFIEIAPSPQPKKAEERLVDSKEEKLTGFIFKIHANMDPKHRDRLAFIKIVSGTFKRNAPYLHVRTGKKVKFSSPNAFFAERKEIVDESFPGDIVGIHDTGNFKIGDTFTEGEDLNFKGIPSFSPEHFRYVNNADPMKSKQLYKGLDQLMDEGVAQLFTLEMNGRRIVGTVGALQYEVIQYRLEHEYGAKCTYENLQAHKACWVAPENPKSTEFKEFKRIKQRYLAKDKQGKLVFLADSEFTIQMTQNKYPSVKLHFTSEFEK</sequence>
<dbReference type="PANTHER" id="PTHR43556">
    <property type="entry name" value="PEPTIDE CHAIN RELEASE FACTOR RF3"/>
    <property type="match status" value="1"/>
</dbReference>
<dbReference type="InterPro" id="IPR032090">
    <property type="entry name" value="RF3_C"/>
</dbReference>
<dbReference type="FunFam" id="3.30.70.3280:FF:000001">
    <property type="entry name" value="Peptide chain release factor 3"/>
    <property type="match status" value="1"/>
</dbReference>
<keyword evidence="4 8" id="KW-0547">Nucleotide-binding</keyword>
<feature type="domain" description="Tr-type G" evidence="9">
    <location>
        <begin position="8"/>
        <end position="277"/>
    </location>
</feature>
<keyword evidence="11" id="KW-1185">Reference proteome</keyword>
<dbReference type="InterPro" id="IPR004548">
    <property type="entry name" value="PrfC"/>
</dbReference>
<dbReference type="HAMAP" id="MF_00072">
    <property type="entry name" value="Rel_fac_3"/>
    <property type="match status" value="1"/>
</dbReference>
<dbReference type="eggNOG" id="COG4108">
    <property type="taxonomic scope" value="Bacteria"/>
</dbReference>
<dbReference type="InterPro" id="IPR053905">
    <property type="entry name" value="EF-G-like_DII"/>
</dbReference>
<feature type="binding site" evidence="8">
    <location>
        <begin position="139"/>
        <end position="142"/>
    </location>
    <ligand>
        <name>GTP</name>
        <dbReference type="ChEBI" id="CHEBI:37565"/>
    </ligand>
</feature>
<dbReference type="InterPro" id="IPR027417">
    <property type="entry name" value="P-loop_NTPase"/>
</dbReference>
<evidence type="ECO:0000313" key="11">
    <source>
        <dbReference type="Proteomes" id="UP000003053"/>
    </source>
</evidence>
<dbReference type="Pfam" id="PF16658">
    <property type="entry name" value="RF3_C"/>
    <property type="match status" value="1"/>
</dbReference>
<evidence type="ECO:0000256" key="8">
    <source>
        <dbReference type="HAMAP-Rule" id="MF_00072"/>
    </source>
</evidence>
<comment type="caution">
    <text evidence="10">The sequence shown here is derived from an EMBL/GenBank/DDBJ whole genome shotgun (WGS) entry which is preliminary data.</text>
</comment>
<dbReference type="InterPro" id="IPR009000">
    <property type="entry name" value="Transl_B-barrel_sf"/>
</dbReference>
<dbReference type="InterPro" id="IPR035647">
    <property type="entry name" value="EFG_III/V"/>
</dbReference>
<dbReference type="GO" id="GO:0006449">
    <property type="term" value="P:regulation of translational termination"/>
    <property type="evidence" value="ECO:0007669"/>
    <property type="project" value="UniProtKB-UniRule"/>
</dbReference>
<evidence type="ECO:0000256" key="1">
    <source>
        <dbReference type="ARBA" id="ARBA00004496"/>
    </source>
</evidence>
<reference evidence="10 11" key="1">
    <citation type="submission" date="2006-02" db="EMBL/GenBank/DDBJ databases">
        <authorList>
            <person name="Murray A."/>
            <person name="Staley J."/>
            <person name="Ferriera S."/>
            <person name="Johnson J."/>
            <person name="Kravitz S."/>
            <person name="Halpern A."/>
            <person name="Remington K."/>
            <person name="Beeson K."/>
            <person name="Tran B."/>
            <person name="Rogers Y.-H."/>
            <person name="Friedman R."/>
            <person name="Venter J.C."/>
        </authorList>
    </citation>
    <scope>NUCLEOTIDE SEQUENCE [LARGE SCALE GENOMIC DNA]</scope>
    <source>
        <strain evidence="10 11">23-P</strain>
    </source>
</reference>
<dbReference type="SUPFAM" id="SSF52540">
    <property type="entry name" value="P-loop containing nucleoside triphosphate hydrolases"/>
    <property type="match status" value="1"/>
</dbReference>
<accession>A4C0Y5</accession>
<organism evidence="10 11">
    <name type="scientific">Polaribacter irgensii 23-P</name>
    <dbReference type="NCBI Taxonomy" id="313594"/>
    <lineage>
        <taxon>Bacteria</taxon>
        <taxon>Pseudomonadati</taxon>
        <taxon>Bacteroidota</taxon>
        <taxon>Flavobacteriia</taxon>
        <taxon>Flavobacteriales</taxon>
        <taxon>Flavobacteriaceae</taxon>
    </lineage>
</organism>
<protein>
    <recommendedName>
        <fullName evidence="7 8">Peptide chain release factor 3</fullName>
        <shortName evidence="8">RF-3</shortName>
    </recommendedName>
</protein>
<dbReference type="InterPro" id="IPR038467">
    <property type="entry name" value="RF3_dom_3_sf"/>
</dbReference>
<evidence type="ECO:0000256" key="4">
    <source>
        <dbReference type="ARBA" id="ARBA00022741"/>
    </source>
</evidence>
<dbReference type="InterPro" id="IPR005225">
    <property type="entry name" value="Small_GTP-bd"/>
</dbReference>
<gene>
    <name evidence="8" type="primary">prfC</name>
    <name evidence="10" type="ORF">PI23P_10630</name>
</gene>
<comment type="function">
    <text evidence="8">Increases the formation of ribosomal termination complexes and stimulates activities of RF-1 and RF-2. It binds guanine nucleotides and has strong preference for UGA stop codons. It may interact directly with the ribosome. The stimulation of RF-1 and RF-2 is significantly reduced by GTP and GDP, but not by GMP.</text>
</comment>
<dbReference type="GO" id="GO:0003924">
    <property type="term" value="F:GTPase activity"/>
    <property type="evidence" value="ECO:0007669"/>
    <property type="project" value="InterPro"/>
</dbReference>
<dbReference type="GO" id="GO:0016149">
    <property type="term" value="F:translation release factor activity, codon specific"/>
    <property type="evidence" value="ECO:0007669"/>
    <property type="project" value="UniProtKB-UniRule"/>
</dbReference>
<dbReference type="RefSeq" id="WP_004570746.1">
    <property type="nucleotide sequence ID" value="NZ_CH724148.1"/>
</dbReference>
<comment type="similarity">
    <text evidence="2 8">Belongs to the TRAFAC class translation factor GTPase superfamily. Classic translation factor GTPase family. PrfC subfamily.</text>
</comment>
<dbReference type="GO" id="GO:0005829">
    <property type="term" value="C:cytosol"/>
    <property type="evidence" value="ECO:0007669"/>
    <property type="project" value="TreeGrafter"/>
</dbReference>
<evidence type="ECO:0000256" key="5">
    <source>
        <dbReference type="ARBA" id="ARBA00022917"/>
    </source>
</evidence>
<proteinExistence type="inferred from homology"/>
<dbReference type="AlphaFoldDB" id="A4C0Y5"/>
<dbReference type="GO" id="GO:0005525">
    <property type="term" value="F:GTP binding"/>
    <property type="evidence" value="ECO:0007669"/>
    <property type="project" value="UniProtKB-UniRule"/>
</dbReference>
<keyword evidence="3 8" id="KW-0963">Cytoplasm</keyword>
<dbReference type="Gene3D" id="3.40.50.300">
    <property type="entry name" value="P-loop containing nucleotide triphosphate hydrolases"/>
    <property type="match status" value="2"/>
</dbReference>
<dbReference type="Pfam" id="PF00009">
    <property type="entry name" value="GTP_EFTU"/>
    <property type="match status" value="1"/>
</dbReference>
<evidence type="ECO:0000313" key="10">
    <source>
        <dbReference type="EMBL" id="EAR13078.1"/>
    </source>
</evidence>
<keyword evidence="5 8" id="KW-0648">Protein biosynthesis</keyword>
<dbReference type="Pfam" id="PF22042">
    <property type="entry name" value="EF-G_D2"/>
    <property type="match status" value="1"/>
</dbReference>
<evidence type="ECO:0000256" key="7">
    <source>
        <dbReference type="ARBA" id="ARBA00073639"/>
    </source>
</evidence>
<dbReference type="SUPFAM" id="SSF54980">
    <property type="entry name" value="EF-G C-terminal domain-like"/>
    <property type="match status" value="1"/>
</dbReference>
<evidence type="ECO:0000259" key="9">
    <source>
        <dbReference type="PROSITE" id="PS51722"/>
    </source>
</evidence>
<dbReference type="STRING" id="313594.PI23P_10630"/>
<dbReference type="InterPro" id="IPR000795">
    <property type="entry name" value="T_Tr_GTP-bd_dom"/>
</dbReference>
<evidence type="ECO:0000256" key="3">
    <source>
        <dbReference type="ARBA" id="ARBA00022490"/>
    </source>
</evidence>
<dbReference type="GO" id="GO:0016150">
    <property type="term" value="F:translation release factor activity, codon nonspecific"/>
    <property type="evidence" value="ECO:0007669"/>
    <property type="project" value="TreeGrafter"/>
</dbReference>
<dbReference type="PRINTS" id="PR00315">
    <property type="entry name" value="ELONGATNFCT"/>
</dbReference>
<dbReference type="NCBIfam" id="TIGR00503">
    <property type="entry name" value="prfC"/>
    <property type="match status" value="1"/>
</dbReference>
<evidence type="ECO:0000256" key="2">
    <source>
        <dbReference type="ARBA" id="ARBA00009978"/>
    </source>
</evidence>
<dbReference type="NCBIfam" id="TIGR00231">
    <property type="entry name" value="small_GTP"/>
    <property type="match status" value="1"/>
</dbReference>
<dbReference type="FunFam" id="3.40.50.300:FF:000542">
    <property type="entry name" value="Peptide chain release factor 3"/>
    <property type="match status" value="1"/>
</dbReference>
<evidence type="ECO:0000256" key="6">
    <source>
        <dbReference type="ARBA" id="ARBA00023134"/>
    </source>
</evidence>
<keyword evidence="6 8" id="KW-0342">GTP-binding</keyword>
<dbReference type="Proteomes" id="UP000003053">
    <property type="component" value="Unassembled WGS sequence"/>
</dbReference>